<gene>
    <name evidence="2" type="ORF">HaLaN_17083</name>
</gene>
<name>A0A699ZFL0_HAELA</name>
<proteinExistence type="predicted"/>
<protein>
    <submittedName>
        <fullName evidence="2">Uncharacterized protein</fullName>
    </submittedName>
</protein>
<dbReference type="EMBL" id="BLLF01001561">
    <property type="protein sequence ID" value="GFH20030.1"/>
    <property type="molecule type" value="Genomic_DNA"/>
</dbReference>
<feature type="non-terminal residue" evidence="2">
    <location>
        <position position="127"/>
    </location>
</feature>
<evidence type="ECO:0000313" key="3">
    <source>
        <dbReference type="Proteomes" id="UP000485058"/>
    </source>
</evidence>
<organism evidence="2 3">
    <name type="scientific">Haematococcus lacustris</name>
    <name type="common">Green alga</name>
    <name type="synonym">Haematococcus pluvialis</name>
    <dbReference type="NCBI Taxonomy" id="44745"/>
    <lineage>
        <taxon>Eukaryota</taxon>
        <taxon>Viridiplantae</taxon>
        <taxon>Chlorophyta</taxon>
        <taxon>core chlorophytes</taxon>
        <taxon>Chlorophyceae</taxon>
        <taxon>CS clade</taxon>
        <taxon>Chlamydomonadales</taxon>
        <taxon>Haematococcaceae</taxon>
        <taxon>Haematococcus</taxon>
    </lineage>
</organism>
<dbReference type="AlphaFoldDB" id="A0A699ZFL0"/>
<keyword evidence="3" id="KW-1185">Reference proteome</keyword>
<feature type="non-terminal residue" evidence="2">
    <location>
        <position position="1"/>
    </location>
</feature>
<keyword evidence="1" id="KW-0175">Coiled coil</keyword>
<sequence>MCPVSSGARLAAREAQRSEAVARKASASQEAQLQAQMEELRAMNELLNRRVLVARNDTEVTRTQVSKLEAKVAELAQFNPEVLLQQVASLQDRLASTQQLNTHLGVKAEALQKELDASNRDVAVLGL</sequence>
<dbReference type="Proteomes" id="UP000485058">
    <property type="component" value="Unassembled WGS sequence"/>
</dbReference>
<evidence type="ECO:0000313" key="2">
    <source>
        <dbReference type="EMBL" id="GFH20030.1"/>
    </source>
</evidence>
<comment type="caution">
    <text evidence="2">The sequence shown here is derived from an EMBL/GenBank/DDBJ whole genome shotgun (WGS) entry which is preliminary data.</text>
</comment>
<feature type="coiled-coil region" evidence="1">
    <location>
        <begin position="23"/>
        <end position="57"/>
    </location>
</feature>
<accession>A0A699ZFL0</accession>
<reference evidence="2 3" key="1">
    <citation type="submission" date="2020-02" db="EMBL/GenBank/DDBJ databases">
        <title>Draft genome sequence of Haematococcus lacustris strain NIES-144.</title>
        <authorList>
            <person name="Morimoto D."/>
            <person name="Nakagawa S."/>
            <person name="Yoshida T."/>
            <person name="Sawayama S."/>
        </authorList>
    </citation>
    <scope>NUCLEOTIDE SEQUENCE [LARGE SCALE GENOMIC DNA]</scope>
    <source>
        <strain evidence="2 3">NIES-144</strain>
    </source>
</reference>
<evidence type="ECO:0000256" key="1">
    <source>
        <dbReference type="SAM" id="Coils"/>
    </source>
</evidence>